<keyword evidence="3 4" id="KW-0238">DNA-binding</keyword>
<dbReference type="OrthoDB" id="5296916at2"/>
<organism evidence="5 6">
    <name type="scientific">Malikia granosa</name>
    <dbReference type="NCBI Taxonomy" id="263067"/>
    <lineage>
        <taxon>Bacteria</taxon>
        <taxon>Pseudomonadati</taxon>
        <taxon>Pseudomonadota</taxon>
        <taxon>Betaproteobacteria</taxon>
        <taxon>Burkholderiales</taxon>
        <taxon>Comamonadaceae</taxon>
        <taxon>Malikia</taxon>
    </lineage>
</organism>
<protein>
    <recommendedName>
        <fullName evidence="4">Replication restart protein PriB</fullName>
    </recommendedName>
</protein>
<dbReference type="AlphaFoldDB" id="A0A2S9K9L6"/>
<comment type="caution">
    <text evidence="5">The sequence shown here is derived from an EMBL/GenBank/DDBJ whole genome shotgun (WGS) entry which is preliminary data.</text>
</comment>
<comment type="subunit">
    <text evidence="4">Homodimer. Interacts with PriA and DnaT. Component of the replication restart primosome. Primosome assembly occurs via a 'hand-off' mechanism. PriA binds to replication forks, subsequently PriB then DnaT bind; DnaT then displaces ssDNA to generate the helicase loading substrate.</text>
</comment>
<dbReference type="InterPro" id="IPR023646">
    <property type="entry name" value="Prisomal_replication_PriB"/>
</dbReference>
<keyword evidence="1 4" id="KW-0639">Primosome</keyword>
<evidence type="ECO:0000256" key="4">
    <source>
        <dbReference type="HAMAP-Rule" id="MF_00720"/>
    </source>
</evidence>
<dbReference type="GO" id="GO:1990077">
    <property type="term" value="C:primosome complex"/>
    <property type="evidence" value="ECO:0007669"/>
    <property type="project" value="UniProtKB-UniRule"/>
</dbReference>
<comment type="function">
    <text evidence="4">Involved in the restart of stalled replication forks, which reloads the replicative helicase on sites other than the origin of replication; the PriA-PriB pathway is the major replication restart pathway. During primosome assembly it facilitates complex formation between PriA and DnaT on DNA; stabilizes PriA on DNA. Stimulates the DNA unwinding activity of PriA helicase.</text>
</comment>
<dbReference type="EMBL" id="PVLQ01000004">
    <property type="protein sequence ID" value="PRD67159.1"/>
    <property type="molecule type" value="Genomic_DNA"/>
</dbReference>
<dbReference type="InterPro" id="IPR000424">
    <property type="entry name" value="Primosome_PriB/ssb"/>
</dbReference>
<evidence type="ECO:0000256" key="2">
    <source>
        <dbReference type="ARBA" id="ARBA00022705"/>
    </source>
</evidence>
<keyword evidence="2 4" id="KW-0235">DNA replication</keyword>
<dbReference type="Pfam" id="PF22657">
    <property type="entry name" value="SSB_1"/>
    <property type="match status" value="1"/>
</dbReference>
<evidence type="ECO:0000256" key="1">
    <source>
        <dbReference type="ARBA" id="ARBA00022515"/>
    </source>
</evidence>
<name>A0A2S9K9L6_9BURK</name>
<proteinExistence type="inferred from homology"/>
<dbReference type="SUPFAM" id="SSF50249">
    <property type="entry name" value="Nucleic acid-binding proteins"/>
    <property type="match status" value="1"/>
</dbReference>
<dbReference type="GO" id="GO:0006269">
    <property type="term" value="P:DNA replication, synthesis of primer"/>
    <property type="evidence" value="ECO:0007669"/>
    <property type="project" value="UniProtKB-KW"/>
</dbReference>
<evidence type="ECO:0000256" key="3">
    <source>
        <dbReference type="ARBA" id="ARBA00023125"/>
    </source>
</evidence>
<dbReference type="GO" id="GO:0003697">
    <property type="term" value="F:single-stranded DNA binding"/>
    <property type="evidence" value="ECO:0007669"/>
    <property type="project" value="UniProtKB-UniRule"/>
</dbReference>
<dbReference type="PROSITE" id="PS50935">
    <property type="entry name" value="SSB"/>
    <property type="match status" value="1"/>
</dbReference>
<accession>A0A2S9K9L6</accession>
<dbReference type="RefSeq" id="WP_105746599.1">
    <property type="nucleotide sequence ID" value="NZ_PVLQ01000004.1"/>
</dbReference>
<sequence>MNRLVLSAVIAQVYPLRHTPVGLPALDMVLEHQSQAEQLGQARQVRLELRATAFGHQAESLARQPLGKGFEFSGFLVNSRNGKGVVFQIQDFTPLS</sequence>
<keyword evidence="6" id="KW-1185">Reference proteome</keyword>
<reference evidence="5 6" key="1">
    <citation type="submission" date="2018-03" db="EMBL/GenBank/DDBJ databases">
        <title>Comparative genomics illustrates the genes involved in a hyperalkaliphilic mechanisms of Serpentinomonas isolated from highly-alkaline calcium-rich serpentinized springs.</title>
        <authorList>
            <person name="Suzuki S."/>
            <person name="Ishii S."/>
            <person name="Walworth N."/>
            <person name="Bird L."/>
            <person name="Kuenen J.G."/>
            <person name="Nealson K.H."/>
        </authorList>
    </citation>
    <scope>NUCLEOTIDE SEQUENCE [LARGE SCALE GENOMIC DNA]</scope>
    <source>
        <strain evidence="5 6">P1</strain>
    </source>
</reference>
<evidence type="ECO:0000313" key="5">
    <source>
        <dbReference type="EMBL" id="PRD67159.1"/>
    </source>
</evidence>
<dbReference type="Gene3D" id="2.40.50.140">
    <property type="entry name" value="Nucleic acid-binding proteins"/>
    <property type="match status" value="1"/>
</dbReference>
<dbReference type="Proteomes" id="UP000238589">
    <property type="component" value="Unassembled WGS sequence"/>
</dbReference>
<gene>
    <name evidence="4 5" type="primary">priB</name>
    <name evidence="5" type="ORF">C6P64_00275</name>
</gene>
<dbReference type="NCBIfam" id="TIGR04418">
    <property type="entry name" value="PriB_gamma"/>
    <property type="match status" value="1"/>
</dbReference>
<dbReference type="PIRSF" id="PIRSF003135">
    <property type="entry name" value="Primosomal_n"/>
    <property type="match status" value="1"/>
</dbReference>
<comment type="similarity">
    <text evidence="4">Belongs to the PriB family.</text>
</comment>
<evidence type="ECO:0000313" key="6">
    <source>
        <dbReference type="Proteomes" id="UP000238589"/>
    </source>
</evidence>
<dbReference type="InterPro" id="IPR012340">
    <property type="entry name" value="NA-bd_OB-fold"/>
</dbReference>
<dbReference type="HAMAP" id="MF_00720">
    <property type="entry name" value="PriB"/>
    <property type="match status" value="1"/>
</dbReference>